<evidence type="ECO:0000313" key="2">
    <source>
        <dbReference type="EMBL" id="UVF21149.1"/>
    </source>
</evidence>
<dbReference type="EMBL" id="CP102845">
    <property type="protein sequence ID" value="UVF21149.1"/>
    <property type="molecule type" value="Genomic_DNA"/>
</dbReference>
<gene>
    <name evidence="2" type="ORF">HPT29_008525</name>
</gene>
<evidence type="ECO:0000313" key="3">
    <source>
        <dbReference type="Proteomes" id="UP001017257"/>
    </source>
</evidence>
<dbReference type="Proteomes" id="UP001017257">
    <property type="component" value="Chromosome"/>
</dbReference>
<reference evidence="2" key="1">
    <citation type="submission" date="2022-08" db="EMBL/GenBank/DDBJ databases">
        <title>Microvirga terrae sp. nov., isolated from soil.</title>
        <authorList>
            <person name="Kim K.H."/>
            <person name="Seo Y.L."/>
            <person name="Kim J.M."/>
            <person name="Lee J.K."/>
            <person name="Han D.M."/>
            <person name="Jeon C.O."/>
        </authorList>
    </citation>
    <scope>NUCLEOTIDE SEQUENCE</scope>
    <source>
        <strain evidence="2">R24</strain>
    </source>
</reference>
<name>A0ABY5RW13_9HYPH</name>
<sequence>MTPHLVRPAKPGQPLRTPLDSAKPSNDAEFFLLGNLEVNADMQRRFAEGTGIVGPFGHIIDLKPERTNVRKKIVKP</sequence>
<proteinExistence type="predicted"/>
<protein>
    <submittedName>
        <fullName evidence="2">Uncharacterized protein</fullName>
    </submittedName>
</protein>
<keyword evidence="3" id="KW-1185">Reference proteome</keyword>
<accession>A0ABY5RW13</accession>
<evidence type="ECO:0000256" key="1">
    <source>
        <dbReference type="SAM" id="MobiDB-lite"/>
    </source>
</evidence>
<organism evidence="2 3">
    <name type="scientific">Microvirga terrae</name>
    <dbReference type="NCBI Taxonomy" id="2740529"/>
    <lineage>
        <taxon>Bacteria</taxon>
        <taxon>Pseudomonadati</taxon>
        <taxon>Pseudomonadota</taxon>
        <taxon>Alphaproteobacteria</taxon>
        <taxon>Hyphomicrobiales</taxon>
        <taxon>Methylobacteriaceae</taxon>
        <taxon>Microvirga</taxon>
    </lineage>
</organism>
<dbReference type="RefSeq" id="WP_173949514.1">
    <property type="nucleotide sequence ID" value="NZ_CP102845.1"/>
</dbReference>
<feature type="region of interest" description="Disordered" evidence="1">
    <location>
        <begin position="1"/>
        <end position="23"/>
    </location>
</feature>